<gene>
    <name evidence="8" type="ORF">SAMN05216213_12039</name>
</gene>
<dbReference type="Pfam" id="PF13145">
    <property type="entry name" value="Rotamase_2"/>
    <property type="match status" value="1"/>
</dbReference>
<evidence type="ECO:0000313" key="8">
    <source>
        <dbReference type="EMBL" id="SDQ02387.1"/>
    </source>
</evidence>
<dbReference type="PANTHER" id="PTHR47245">
    <property type="entry name" value="PEPTIDYLPROLYL ISOMERASE"/>
    <property type="match status" value="1"/>
</dbReference>
<keyword evidence="9" id="KW-1185">Reference proteome</keyword>
<evidence type="ECO:0000256" key="2">
    <source>
        <dbReference type="ARBA" id="ARBA00007656"/>
    </source>
</evidence>
<comment type="similarity">
    <text evidence="2">Belongs to the PpiC/parvulin rotamase family.</text>
</comment>
<dbReference type="InterPro" id="IPR050245">
    <property type="entry name" value="PrsA_foldase"/>
</dbReference>
<evidence type="ECO:0000256" key="5">
    <source>
        <dbReference type="PROSITE-ProRule" id="PRU00278"/>
    </source>
</evidence>
<dbReference type="GeneID" id="300934205"/>
<sequence>MRYLAGALLALGLAGICPAALAAQDLRIDEQRLPGRSVALLEQAMTRVKFNTDLRRLRLGLAENHLLARDVENELQAGYRRELDALVEAEAASLIDQVYGRRFEQDVRPYLRQPQPVSGRQLRTILGAPQQGLVLDSLQLSAQQQTQAGALVLIHWQFPGGPERQLDLLQLYQGDNVQGRVELQQGNLQYLAEAVRQHAWRDFLWHQLQHKQGFSSDELTGLRQLVRDKLVRHQYLHQIGLHSDFHHETPRLRELASQVSDAEAEAYYQRHRQQYQNVARVQAAHIRLADQATADRVHAELQQGLDFTEAVQRYSLAPSKALNPPGDLGEIRADAEGLDFLRKTALLQKAGSLSQPMWIDDAFEIVQVRVREDRQLPLSDPSVRYEVNQAVAKEQLTRQFQARVDALLAGARVEGL</sequence>
<evidence type="ECO:0000313" key="9">
    <source>
        <dbReference type="Proteomes" id="UP000199460"/>
    </source>
</evidence>
<accession>A0A1H0XHN0</accession>
<reference evidence="9" key="1">
    <citation type="submission" date="2016-10" db="EMBL/GenBank/DDBJ databases">
        <authorList>
            <person name="Varghese N."/>
            <person name="Submissions S."/>
        </authorList>
    </citation>
    <scope>NUCLEOTIDE SEQUENCE [LARGE SCALE GENOMIC DNA]</scope>
    <source>
        <strain evidence="9">JCM 18416</strain>
    </source>
</reference>
<dbReference type="PANTHER" id="PTHR47245:SF2">
    <property type="entry name" value="PEPTIDYL-PROLYL CIS-TRANS ISOMERASE HP_0175-RELATED"/>
    <property type="match status" value="1"/>
</dbReference>
<feature type="signal peptide" evidence="6">
    <location>
        <begin position="1"/>
        <end position="22"/>
    </location>
</feature>
<keyword evidence="5 8" id="KW-0413">Isomerase</keyword>
<protein>
    <recommendedName>
        <fullName evidence="3">peptidylprolyl isomerase</fullName>
        <ecNumber evidence="3">5.2.1.8</ecNumber>
    </recommendedName>
</protein>
<dbReference type="EC" id="5.2.1.8" evidence="3"/>
<dbReference type="InterPro" id="IPR046357">
    <property type="entry name" value="PPIase_dom_sf"/>
</dbReference>
<evidence type="ECO:0000259" key="7">
    <source>
        <dbReference type="PROSITE" id="PS50198"/>
    </source>
</evidence>
<evidence type="ECO:0000256" key="1">
    <source>
        <dbReference type="ARBA" id="ARBA00000971"/>
    </source>
</evidence>
<organism evidence="8 9">
    <name type="scientific">Ectopseudomonas guguanensis</name>
    <dbReference type="NCBI Taxonomy" id="1198456"/>
    <lineage>
        <taxon>Bacteria</taxon>
        <taxon>Pseudomonadati</taxon>
        <taxon>Pseudomonadota</taxon>
        <taxon>Gammaproteobacteria</taxon>
        <taxon>Pseudomonadales</taxon>
        <taxon>Pseudomonadaceae</taxon>
        <taxon>Ectopseudomonas</taxon>
    </lineage>
</organism>
<evidence type="ECO:0000256" key="3">
    <source>
        <dbReference type="ARBA" id="ARBA00013194"/>
    </source>
</evidence>
<comment type="catalytic activity">
    <reaction evidence="1">
        <text>[protein]-peptidylproline (omega=180) = [protein]-peptidylproline (omega=0)</text>
        <dbReference type="Rhea" id="RHEA:16237"/>
        <dbReference type="Rhea" id="RHEA-COMP:10747"/>
        <dbReference type="Rhea" id="RHEA-COMP:10748"/>
        <dbReference type="ChEBI" id="CHEBI:83833"/>
        <dbReference type="ChEBI" id="CHEBI:83834"/>
        <dbReference type="EC" id="5.2.1.8"/>
    </reaction>
</comment>
<dbReference type="Gene3D" id="3.10.50.40">
    <property type="match status" value="1"/>
</dbReference>
<dbReference type="RefSeq" id="WP_090435113.1">
    <property type="nucleotide sequence ID" value="NZ_FNJJ01000020.1"/>
</dbReference>
<name>A0A1H0XHN0_9GAMM</name>
<evidence type="ECO:0000256" key="6">
    <source>
        <dbReference type="SAM" id="SignalP"/>
    </source>
</evidence>
<dbReference type="GO" id="GO:0003755">
    <property type="term" value="F:peptidyl-prolyl cis-trans isomerase activity"/>
    <property type="evidence" value="ECO:0007669"/>
    <property type="project" value="UniProtKB-KW"/>
</dbReference>
<evidence type="ECO:0000256" key="4">
    <source>
        <dbReference type="ARBA" id="ARBA00023110"/>
    </source>
</evidence>
<dbReference type="Proteomes" id="UP000199460">
    <property type="component" value="Unassembled WGS sequence"/>
</dbReference>
<feature type="chain" id="PRO_5011633013" description="peptidylprolyl isomerase" evidence="6">
    <location>
        <begin position="23"/>
        <end position="416"/>
    </location>
</feature>
<feature type="domain" description="PpiC" evidence="7">
    <location>
        <begin position="278"/>
        <end position="370"/>
    </location>
</feature>
<dbReference type="AlphaFoldDB" id="A0A1H0XHN0"/>
<dbReference type="EMBL" id="FNJJ01000020">
    <property type="protein sequence ID" value="SDQ02387.1"/>
    <property type="molecule type" value="Genomic_DNA"/>
</dbReference>
<keyword evidence="6" id="KW-0732">Signal</keyword>
<dbReference type="InterPro" id="IPR000297">
    <property type="entry name" value="PPIase_PpiC"/>
</dbReference>
<keyword evidence="4 5" id="KW-0697">Rotamase</keyword>
<dbReference type="SUPFAM" id="SSF54534">
    <property type="entry name" value="FKBP-like"/>
    <property type="match status" value="1"/>
</dbReference>
<dbReference type="PROSITE" id="PS50198">
    <property type="entry name" value="PPIC_PPIASE_2"/>
    <property type="match status" value="1"/>
</dbReference>
<proteinExistence type="inferred from homology"/>